<feature type="domain" description="ILEI/PANDER" evidence="1">
    <location>
        <begin position="57"/>
        <end position="143"/>
    </location>
</feature>
<name>A0A812KK29_9DINO</name>
<dbReference type="GO" id="GO:0000139">
    <property type="term" value="C:Golgi membrane"/>
    <property type="evidence" value="ECO:0007669"/>
    <property type="project" value="TreeGrafter"/>
</dbReference>
<evidence type="ECO:0000313" key="3">
    <source>
        <dbReference type="EMBL" id="CAE7228350.1"/>
    </source>
</evidence>
<dbReference type="InterPro" id="IPR013783">
    <property type="entry name" value="Ig-like_fold"/>
</dbReference>
<dbReference type="PANTHER" id="PTHR46396">
    <property type="entry name" value="PROTEIN O-LINKED-MANNOSE BETA-1,2-N-ACETYLGLUCOSAMINYLTRANSFERASE 1"/>
    <property type="match status" value="1"/>
</dbReference>
<proteinExistence type="predicted"/>
<dbReference type="AlphaFoldDB" id="A0A812KK29"/>
<protein>
    <submittedName>
        <fullName evidence="3">Uncharacterized protein</fullName>
    </submittedName>
</protein>
<dbReference type="PROSITE" id="PS52031">
    <property type="entry name" value="GG_LECTIN"/>
    <property type="match status" value="1"/>
</dbReference>
<dbReference type="InterPro" id="IPR032640">
    <property type="entry name" value="AMPK1_CBM"/>
</dbReference>
<keyword evidence="4" id="KW-1185">Reference proteome</keyword>
<dbReference type="InterPro" id="IPR052463">
    <property type="entry name" value="O-linked_mannose_GnT"/>
</dbReference>
<reference evidence="3" key="1">
    <citation type="submission" date="2021-02" db="EMBL/GenBank/DDBJ databases">
        <authorList>
            <person name="Dougan E. K."/>
            <person name="Rhodes N."/>
            <person name="Thang M."/>
            <person name="Chan C."/>
        </authorList>
    </citation>
    <scope>NUCLEOTIDE SEQUENCE</scope>
</reference>
<organism evidence="3 4">
    <name type="scientific">Symbiodinium natans</name>
    <dbReference type="NCBI Taxonomy" id="878477"/>
    <lineage>
        <taxon>Eukaryota</taxon>
        <taxon>Sar</taxon>
        <taxon>Alveolata</taxon>
        <taxon>Dinophyceae</taxon>
        <taxon>Suessiales</taxon>
        <taxon>Symbiodiniaceae</taxon>
        <taxon>Symbiodinium</taxon>
    </lineage>
</organism>
<sequence length="903" mass="96482">MLHRPEALELVATTAAECCVDGSADLMEVVVQSAGFSDGNQVSFWLNGKELHSTRSRGFTALVLAVDGEVIAAPASFDTNQGSEEFEAFLESLAPNTTVLLGVSDEASSGLTQRGKALIQACGGQQIASLRFRDSYALVGVKDGAAYAEAYIPRGQGVAVAVGTLPRVEVPLQEHVPCVARAPVPPTRGKLHSSGNLEMYTEAGKCRYPVYEPDSIGGCLGGSWVVVMGTSNAQLMANTLLFVLAHEEAIPYIDFGSYNFLDFILEDGQISYFNAIDYSVATCAQNSSGLSDHEQRCKEIYAAELAKAPELRPERVRVTMSITFFWERARSIMDIVEADTAWKDAQVGYVVQVVAWYIVCQNIKFHLCPRNELKSDTEDETFAKFTNEMESVLDYMETTCSPTGRAGRGFGCVVATNSFTSATGSLLSAFTRFNQQVLNSMAPRASTTFRSLDIFEVGASMPGETIAGHGSQVLHLWVWTIIWGGWCPAGYQADKWKVNFIGSLCWAGNADPSICPRVSYASDWHCINSIPCIMDPVESIVTTAAPSSTIPVTLKVGMQDQTVSPAGVHVAGSFQSWDPTSTQLSDLNQDGVYEVTLSLSPGFYEFKFINGNSWDHVESVPPDCQEAGSGHSNRYLSVSSDSIGQSVHVCFGGCAPCTETTSGPEPITTTQVPTTAVTTEAETTTRTTTATVVSTTLSQSRVKYSFVPVDGGVDRACRGGSPGDNQAEYYTVLPGVADLADCKERCEAATVCVGVEYSAGRCEVWTRSSGIQASISLTGFVCLGYVAEEATTTVSPAPPDFEAVDGGSGRACRGSHAGDNLASYYTVSVLPSLEACQEGCMSSSSCVGLEYSLGRCELWTRLGGIGSSIALDGFTCLRRLHASTTTASVPGGRRLAAFLAREP</sequence>
<dbReference type="InterPro" id="IPR014756">
    <property type="entry name" value="Ig_E-set"/>
</dbReference>
<dbReference type="GO" id="GO:0047223">
    <property type="term" value="F:beta-1,3-galactosyl-O-glycosyl-glycoprotein beta-1,3-N-acetylglucosaminyltransferase activity"/>
    <property type="evidence" value="ECO:0007669"/>
    <property type="project" value="TreeGrafter"/>
</dbReference>
<dbReference type="Proteomes" id="UP000604046">
    <property type="component" value="Unassembled WGS sequence"/>
</dbReference>
<dbReference type="Gene3D" id="2.60.40.10">
    <property type="entry name" value="Immunoglobulins"/>
    <property type="match status" value="1"/>
</dbReference>
<dbReference type="EMBL" id="CAJNDS010000691">
    <property type="protein sequence ID" value="CAE7228350.1"/>
    <property type="molecule type" value="Genomic_DNA"/>
</dbReference>
<dbReference type="InterPro" id="IPR039477">
    <property type="entry name" value="ILEI/PANDER_dom"/>
</dbReference>
<dbReference type="OrthoDB" id="5971574at2759"/>
<dbReference type="PANTHER" id="PTHR46396:SF2">
    <property type="entry name" value="ILEI_PANDER DOMAIN-CONTAINING PROTEIN"/>
    <property type="match status" value="1"/>
</dbReference>
<accession>A0A812KK29</accession>
<dbReference type="GO" id="GO:0016266">
    <property type="term" value="P:protein O-linked glycosylation via N-acetyl-galactosamine"/>
    <property type="evidence" value="ECO:0007669"/>
    <property type="project" value="TreeGrafter"/>
</dbReference>
<dbReference type="SUPFAM" id="SSF81296">
    <property type="entry name" value="E set domains"/>
    <property type="match status" value="1"/>
</dbReference>
<dbReference type="Pfam" id="PF15711">
    <property type="entry name" value="ILEI"/>
    <property type="match status" value="1"/>
</dbReference>
<gene>
    <name evidence="3" type="ORF">SNAT2548_LOCUS9090</name>
</gene>
<evidence type="ECO:0000313" key="4">
    <source>
        <dbReference type="Proteomes" id="UP000604046"/>
    </source>
</evidence>
<dbReference type="Pfam" id="PF16561">
    <property type="entry name" value="AMPK1_CBM"/>
    <property type="match status" value="1"/>
</dbReference>
<evidence type="ECO:0000259" key="1">
    <source>
        <dbReference type="Pfam" id="PF15711"/>
    </source>
</evidence>
<evidence type="ECO:0000259" key="2">
    <source>
        <dbReference type="Pfam" id="PF16561"/>
    </source>
</evidence>
<comment type="caution">
    <text evidence="3">The sequence shown here is derived from an EMBL/GenBank/DDBJ whole genome shotgun (WGS) entry which is preliminary data.</text>
</comment>
<feature type="domain" description="AMP-activated protein kinase glycogen-binding" evidence="2">
    <location>
        <begin position="568"/>
        <end position="641"/>
    </location>
</feature>